<dbReference type="AlphaFoldDB" id="A0A0A8YNH8"/>
<sequence>MHVPSSEHSYCVKPIF</sequence>
<protein>
    <submittedName>
        <fullName evidence="1">Uncharacterized protein</fullName>
    </submittedName>
</protein>
<organism evidence="1">
    <name type="scientific">Arundo donax</name>
    <name type="common">Giant reed</name>
    <name type="synonym">Donax arundinaceus</name>
    <dbReference type="NCBI Taxonomy" id="35708"/>
    <lineage>
        <taxon>Eukaryota</taxon>
        <taxon>Viridiplantae</taxon>
        <taxon>Streptophyta</taxon>
        <taxon>Embryophyta</taxon>
        <taxon>Tracheophyta</taxon>
        <taxon>Spermatophyta</taxon>
        <taxon>Magnoliopsida</taxon>
        <taxon>Liliopsida</taxon>
        <taxon>Poales</taxon>
        <taxon>Poaceae</taxon>
        <taxon>PACMAD clade</taxon>
        <taxon>Arundinoideae</taxon>
        <taxon>Arundineae</taxon>
        <taxon>Arundo</taxon>
    </lineage>
</organism>
<reference evidence="1" key="2">
    <citation type="journal article" date="2015" name="Data Brief">
        <title>Shoot transcriptome of the giant reed, Arundo donax.</title>
        <authorList>
            <person name="Barrero R.A."/>
            <person name="Guerrero F.D."/>
            <person name="Moolhuijzen P."/>
            <person name="Goolsby J.A."/>
            <person name="Tidwell J."/>
            <person name="Bellgard S.E."/>
            <person name="Bellgard M.I."/>
        </authorList>
    </citation>
    <scope>NUCLEOTIDE SEQUENCE</scope>
    <source>
        <tissue evidence="1">Shoot tissue taken approximately 20 cm above the soil surface</tissue>
    </source>
</reference>
<dbReference type="EMBL" id="GBRH01270617">
    <property type="protein sequence ID" value="JAD27278.1"/>
    <property type="molecule type" value="Transcribed_RNA"/>
</dbReference>
<evidence type="ECO:0000313" key="1">
    <source>
        <dbReference type="EMBL" id="JAD27278.1"/>
    </source>
</evidence>
<proteinExistence type="predicted"/>
<name>A0A0A8YNH8_ARUDO</name>
<accession>A0A0A8YNH8</accession>
<reference evidence="1" key="1">
    <citation type="submission" date="2014-09" db="EMBL/GenBank/DDBJ databases">
        <authorList>
            <person name="Magalhaes I.L.F."/>
            <person name="Oliveira U."/>
            <person name="Santos F.R."/>
            <person name="Vidigal T.H.D.A."/>
            <person name="Brescovit A.D."/>
            <person name="Santos A.J."/>
        </authorList>
    </citation>
    <scope>NUCLEOTIDE SEQUENCE</scope>
    <source>
        <tissue evidence="1">Shoot tissue taken approximately 20 cm above the soil surface</tissue>
    </source>
</reference>